<proteinExistence type="predicted"/>
<gene>
    <name evidence="1" type="ORF">SAMN05443638_12910</name>
</gene>
<reference evidence="1 2" key="1">
    <citation type="submission" date="2016-11" db="EMBL/GenBank/DDBJ databases">
        <authorList>
            <person name="Jaros S."/>
            <person name="Januszkiewicz K."/>
            <person name="Wedrychowicz H."/>
        </authorList>
    </citation>
    <scope>NUCLEOTIDE SEQUENCE [LARGE SCALE GENOMIC DNA]</scope>
    <source>
        <strain evidence="1 2">DSM 2631</strain>
    </source>
</reference>
<dbReference type="AlphaFoldDB" id="A0A1M4YLM3"/>
<dbReference type="Proteomes" id="UP000184035">
    <property type="component" value="Unassembled WGS sequence"/>
</dbReference>
<evidence type="ECO:0000313" key="2">
    <source>
        <dbReference type="Proteomes" id="UP000184035"/>
    </source>
</evidence>
<name>A0A1M4YLM3_9CLOT</name>
<sequence>MTEVFYGLDHVLLLDDYSNPKKHKHLAKHLLISLSGEINCLIEDKNILCKGIIIGSNVFHTIKSNENDILVYLFDETTDIAKEIEEKYLKNNFYHTLELDTVEEIKRFWN</sequence>
<organism evidence="1 2">
    <name type="scientific">Clostridium fallax</name>
    <dbReference type="NCBI Taxonomy" id="1533"/>
    <lineage>
        <taxon>Bacteria</taxon>
        <taxon>Bacillati</taxon>
        <taxon>Bacillota</taxon>
        <taxon>Clostridia</taxon>
        <taxon>Eubacteriales</taxon>
        <taxon>Clostridiaceae</taxon>
        <taxon>Clostridium</taxon>
    </lineage>
</organism>
<accession>A0A1M4YLM3</accession>
<dbReference type="STRING" id="1533.SAMN05443638_12910"/>
<dbReference type="RefSeq" id="WP_242977318.1">
    <property type="nucleotide sequence ID" value="NZ_FQVM01000029.1"/>
</dbReference>
<keyword evidence="2" id="KW-1185">Reference proteome</keyword>
<protein>
    <submittedName>
        <fullName evidence="1">Uncharacterized protein</fullName>
    </submittedName>
</protein>
<evidence type="ECO:0000313" key="1">
    <source>
        <dbReference type="EMBL" id="SHF06553.1"/>
    </source>
</evidence>
<dbReference type="EMBL" id="FQVM01000029">
    <property type="protein sequence ID" value="SHF06553.1"/>
    <property type="molecule type" value="Genomic_DNA"/>
</dbReference>